<evidence type="ECO:0000313" key="2">
    <source>
        <dbReference type="Proteomes" id="UP000076404"/>
    </source>
</evidence>
<evidence type="ECO:0000313" key="1">
    <source>
        <dbReference type="EMBL" id="AMW04520.1"/>
    </source>
</evidence>
<dbReference type="RefSeq" id="WP_026850255.1">
    <property type="nucleotide sequence ID" value="NZ_CP011454.1"/>
</dbReference>
<gene>
    <name evidence="1" type="ORF">GEMMAAP_06000</name>
</gene>
<proteinExistence type="predicted"/>
<dbReference type="EMBL" id="CP011454">
    <property type="protein sequence ID" value="AMW04520.1"/>
    <property type="molecule type" value="Genomic_DNA"/>
</dbReference>
<protein>
    <submittedName>
        <fullName evidence="1">Uncharacterized protein</fullName>
    </submittedName>
</protein>
<dbReference type="Proteomes" id="UP000076404">
    <property type="component" value="Chromosome"/>
</dbReference>
<reference evidence="1 2" key="1">
    <citation type="journal article" date="2014" name="Proc. Natl. Acad. Sci. U.S.A.">
        <title>Functional type 2 photosynthetic reaction centers found in the rare bacterial phylum Gemmatimonadetes.</title>
        <authorList>
            <person name="Zeng Y."/>
            <person name="Feng F."/>
            <person name="Medova H."/>
            <person name="Dean J."/>
            <person name="Koblizek M."/>
        </authorList>
    </citation>
    <scope>NUCLEOTIDE SEQUENCE [LARGE SCALE GENOMIC DNA]</scope>
    <source>
        <strain evidence="1 2">AP64</strain>
    </source>
</reference>
<reference evidence="1 2" key="2">
    <citation type="journal article" date="2016" name="Environ. Microbiol. Rep.">
        <title>Metagenomic evidence for the presence of phototrophic Gemmatimonadetes bacteria in diverse environments.</title>
        <authorList>
            <person name="Zeng Y."/>
            <person name="Baumbach J."/>
            <person name="Barbosa E.G."/>
            <person name="Azevedo V."/>
            <person name="Zhang C."/>
            <person name="Koblizek M."/>
        </authorList>
    </citation>
    <scope>NUCLEOTIDE SEQUENCE [LARGE SCALE GENOMIC DNA]</scope>
    <source>
        <strain evidence="1 2">AP64</strain>
    </source>
</reference>
<organism evidence="1 2">
    <name type="scientific">Gemmatimonas phototrophica</name>
    <dbReference type="NCBI Taxonomy" id="1379270"/>
    <lineage>
        <taxon>Bacteria</taxon>
        <taxon>Pseudomonadati</taxon>
        <taxon>Gemmatimonadota</taxon>
        <taxon>Gemmatimonadia</taxon>
        <taxon>Gemmatimonadales</taxon>
        <taxon>Gemmatimonadaceae</taxon>
        <taxon>Gemmatimonas</taxon>
    </lineage>
</organism>
<keyword evidence="2" id="KW-1185">Reference proteome</keyword>
<dbReference type="STRING" id="1379270.GEMMAAP_06000"/>
<sequence length="257" mass="27760">MMDSAADYRLCGVVAGASRIPPTLLARWPVDTNAPVLAWRALATPYVQGVRFLMPGQAAYYYFEGVTREGTRRVSLRWPVTADPANPVPVGAPDSLLESLLSPHPRAVDSVVAALTVGDSSMAQFPTQSANRPVQREHAVLLLRDLPLYEVALSPACPTATVAVPVLARTDVMVRIPTIPGDVVRAQAVVTDGTVRIGFDEAPPREELRERASMPEAVIEAGAMPRVTLRVRVQVVPRAQSSQQVVYLTVQKSRPAP</sequence>
<accession>A0A143BJ69</accession>
<name>A0A143BJ69_9BACT</name>
<dbReference type="AlphaFoldDB" id="A0A143BJ69"/>
<dbReference type="KEGG" id="gph:GEMMAAP_06000"/>